<feature type="region of interest" description="Disordered" evidence="1">
    <location>
        <begin position="50"/>
        <end position="73"/>
    </location>
</feature>
<proteinExistence type="predicted"/>
<dbReference type="AlphaFoldDB" id="A0A9Q3JHP4"/>
<evidence type="ECO:0000256" key="1">
    <source>
        <dbReference type="SAM" id="MobiDB-lite"/>
    </source>
</evidence>
<protein>
    <submittedName>
        <fullName evidence="2">Uncharacterized protein</fullName>
    </submittedName>
</protein>
<comment type="caution">
    <text evidence="2">The sequence shown here is derived from an EMBL/GenBank/DDBJ whole genome shotgun (WGS) entry which is preliminary data.</text>
</comment>
<feature type="compositionally biased region" description="Low complexity" evidence="1">
    <location>
        <begin position="50"/>
        <end position="62"/>
    </location>
</feature>
<name>A0A9Q3JHP4_9BASI</name>
<evidence type="ECO:0000313" key="3">
    <source>
        <dbReference type="Proteomes" id="UP000765509"/>
    </source>
</evidence>
<dbReference type="Proteomes" id="UP000765509">
    <property type="component" value="Unassembled WGS sequence"/>
</dbReference>
<keyword evidence="3" id="KW-1185">Reference proteome</keyword>
<reference evidence="2" key="1">
    <citation type="submission" date="2021-03" db="EMBL/GenBank/DDBJ databases">
        <title>Draft genome sequence of rust myrtle Austropuccinia psidii MF-1, a brazilian biotype.</title>
        <authorList>
            <person name="Quecine M.C."/>
            <person name="Pachon D.M.R."/>
            <person name="Bonatelli M.L."/>
            <person name="Correr F.H."/>
            <person name="Franceschini L.M."/>
            <person name="Leite T.F."/>
            <person name="Margarido G.R.A."/>
            <person name="Almeida C.A."/>
            <person name="Ferrarezi J.A."/>
            <person name="Labate C.A."/>
        </authorList>
    </citation>
    <scope>NUCLEOTIDE SEQUENCE</scope>
    <source>
        <strain evidence="2">MF-1</strain>
    </source>
</reference>
<evidence type="ECO:0000313" key="2">
    <source>
        <dbReference type="EMBL" id="MBW0563438.1"/>
    </source>
</evidence>
<sequence>MSAQSRCYGSGFSNFLRSFPEEELERLLFGYSTSSCPTASLLDWAITSHSAPPSPPALAGFSQTPTDSPNTEMVPDAAQTFYAFIDGEYDPWLFVPNSLSYFLGDKASRNCSIKTNRGYKKKIHPYNSCPRDSSSRAITTCHLH</sequence>
<dbReference type="EMBL" id="AVOT02074220">
    <property type="protein sequence ID" value="MBW0563438.1"/>
    <property type="molecule type" value="Genomic_DNA"/>
</dbReference>
<accession>A0A9Q3JHP4</accession>
<gene>
    <name evidence="2" type="ORF">O181_103153</name>
</gene>
<organism evidence="2 3">
    <name type="scientific">Austropuccinia psidii MF-1</name>
    <dbReference type="NCBI Taxonomy" id="1389203"/>
    <lineage>
        <taxon>Eukaryota</taxon>
        <taxon>Fungi</taxon>
        <taxon>Dikarya</taxon>
        <taxon>Basidiomycota</taxon>
        <taxon>Pucciniomycotina</taxon>
        <taxon>Pucciniomycetes</taxon>
        <taxon>Pucciniales</taxon>
        <taxon>Sphaerophragmiaceae</taxon>
        <taxon>Austropuccinia</taxon>
    </lineage>
</organism>